<organism evidence="4 5">
    <name type="scientific">Pseudolycoriella hygida</name>
    <dbReference type="NCBI Taxonomy" id="35572"/>
    <lineage>
        <taxon>Eukaryota</taxon>
        <taxon>Metazoa</taxon>
        <taxon>Ecdysozoa</taxon>
        <taxon>Arthropoda</taxon>
        <taxon>Hexapoda</taxon>
        <taxon>Insecta</taxon>
        <taxon>Pterygota</taxon>
        <taxon>Neoptera</taxon>
        <taxon>Endopterygota</taxon>
        <taxon>Diptera</taxon>
        <taxon>Nematocera</taxon>
        <taxon>Sciaroidea</taxon>
        <taxon>Sciaridae</taxon>
        <taxon>Pseudolycoriella</taxon>
    </lineage>
</organism>
<dbReference type="InterPro" id="IPR039931">
    <property type="entry name" value="EEIG1/2-like"/>
</dbReference>
<protein>
    <submittedName>
        <fullName evidence="4">Protein FAM102A</fullName>
    </submittedName>
</protein>
<feature type="compositionally biased region" description="Polar residues" evidence="2">
    <location>
        <begin position="198"/>
        <end position="222"/>
    </location>
</feature>
<feature type="compositionally biased region" description="Polar residues" evidence="2">
    <location>
        <begin position="107"/>
        <end position="116"/>
    </location>
</feature>
<keyword evidence="5" id="KW-1185">Reference proteome</keyword>
<dbReference type="PANTHER" id="PTHR21456">
    <property type="entry name" value="FAMILY WITH SEQUENCE SIMILARITY 102"/>
    <property type="match status" value="1"/>
</dbReference>
<dbReference type="InterPro" id="IPR019448">
    <property type="entry name" value="NT-C2"/>
</dbReference>
<proteinExistence type="inferred from homology"/>
<dbReference type="AlphaFoldDB" id="A0A9Q0MLX7"/>
<dbReference type="Proteomes" id="UP001151699">
    <property type="component" value="Unassembled WGS sequence"/>
</dbReference>
<evidence type="ECO:0000313" key="5">
    <source>
        <dbReference type="Proteomes" id="UP001151699"/>
    </source>
</evidence>
<dbReference type="EMBL" id="WJQU01001766">
    <property type="protein sequence ID" value="KAJ6633740.1"/>
    <property type="molecule type" value="Genomic_DNA"/>
</dbReference>
<feature type="compositionally biased region" description="Basic and acidic residues" evidence="2">
    <location>
        <begin position="242"/>
        <end position="252"/>
    </location>
</feature>
<feature type="compositionally biased region" description="Low complexity" evidence="2">
    <location>
        <begin position="127"/>
        <end position="137"/>
    </location>
</feature>
<dbReference type="OrthoDB" id="3365224at2759"/>
<feature type="compositionally biased region" description="Low complexity" evidence="2">
    <location>
        <begin position="223"/>
        <end position="241"/>
    </location>
</feature>
<accession>A0A9Q0MLX7</accession>
<reference evidence="4" key="1">
    <citation type="submission" date="2022-07" db="EMBL/GenBank/DDBJ databases">
        <authorList>
            <person name="Trinca V."/>
            <person name="Uliana J.V.C."/>
            <person name="Torres T.T."/>
            <person name="Ward R.J."/>
            <person name="Monesi N."/>
        </authorList>
    </citation>
    <scope>NUCLEOTIDE SEQUENCE</scope>
    <source>
        <strain evidence="4">HSMRA1968</strain>
        <tissue evidence="4">Whole embryos</tissue>
    </source>
</reference>
<dbReference type="PROSITE" id="PS51840">
    <property type="entry name" value="C2_NT"/>
    <property type="match status" value="1"/>
</dbReference>
<comment type="caution">
    <text evidence="4">The sequence shown here is derived from an EMBL/GenBank/DDBJ whole genome shotgun (WGS) entry which is preliminary data.</text>
</comment>
<comment type="similarity">
    <text evidence="1">Belongs to the EEIG family.</text>
</comment>
<sequence>MSANASTGVLDPCTLRISVRKEIKGGRSYQKLGFIDLNLAEFAGSGLTSRRCLLEGYDTRHRQDNSILKVAIKMHMLSGDILFKVPSSNSNKITSDDPAIGNVVSVEGSNTIQPSGTRPPMPRDDSSIASGSSGFGSLTKSKPEKPEFYSNEMDPAIISSVITDSGISESSDTPPYPIAIDTLSNNHNSVNTMLPSAMQQTLTSQTNSSPGDIGHSRNSSNTSQMSKGSGYSSFSHSQHSRQSSEGDSGHQR</sequence>
<evidence type="ECO:0000313" key="4">
    <source>
        <dbReference type="EMBL" id="KAJ6633740.1"/>
    </source>
</evidence>
<name>A0A9Q0MLX7_9DIPT</name>
<evidence type="ECO:0000256" key="1">
    <source>
        <dbReference type="ARBA" id="ARBA00034780"/>
    </source>
</evidence>
<feature type="region of interest" description="Disordered" evidence="2">
    <location>
        <begin position="198"/>
        <end position="252"/>
    </location>
</feature>
<feature type="region of interest" description="Disordered" evidence="2">
    <location>
        <begin position="107"/>
        <end position="152"/>
    </location>
</feature>
<dbReference type="Pfam" id="PF10358">
    <property type="entry name" value="NT-C2"/>
    <property type="match status" value="1"/>
</dbReference>
<evidence type="ECO:0000259" key="3">
    <source>
        <dbReference type="PROSITE" id="PS51840"/>
    </source>
</evidence>
<dbReference type="PANTHER" id="PTHR21456:SF1">
    <property type="entry name" value="C2 NT-TYPE DOMAIN-CONTAINING PROTEIN"/>
    <property type="match status" value="1"/>
</dbReference>
<feature type="domain" description="C2 NT-type" evidence="3">
    <location>
        <begin position="1"/>
        <end position="76"/>
    </location>
</feature>
<evidence type="ECO:0000256" key="2">
    <source>
        <dbReference type="SAM" id="MobiDB-lite"/>
    </source>
</evidence>
<gene>
    <name evidence="4" type="primary">Fam102a</name>
    <name evidence="4" type="ORF">Bhyg_15913</name>
</gene>